<feature type="domain" description="Fe/B12 periplasmic-binding" evidence="1">
    <location>
        <begin position="1"/>
        <end position="88"/>
    </location>
</feature>
<dbReference type="SUPFAM" id="SSF53807">
    <property type="entry name" value="Helical backbone' metal receptor"/>
    <property type="match status" value="1"/>
</dbReference>
<name>A0ABN4CA71_9CORY</name>
<dbReference type="EMBL" id="CP004350">
    <property type="protein sequence ID" value="AHI19339.1"/>
    <property type="molecule type" value="Genomic_DNA"/>
</dbReference>
<dbReference type="Gene3D" id="3.40.50.1980">
    <property type="entry name" value="Nitrogenase molybdenum iron protein domain"/>
    <property type="match status" value="1"/>
</dbReference>
<evidence type="ECO:0000313" key="3">
    <source>
        <dbReference type="Proteomes" id="UP000019226"/>
    </source>
</evidence>
<gene>
    <name evidence="2" type="ORF">CCASEI_03795</name>
</gene>
<proteinExistence type="predicted"/>
<dbReference type="InterPro" id="IPR002491">
    <property type="entry name" value="ABC_transptr_periplasmic_BD"/>
</dbReference>
<accession>A0ABN4CA71</accession>
<organism evidence="2 3">
    <name type="scientific">Corynebacterium casei LMG S-19264</name>
    <dbReference type="NCBI Taxonomy" id="1285583"/>
    <lineage>
        <taxon>Bacteria</taxon>
        <taxon>Bacillati</taxon>
        <taxon>Actinomycetota</taxon>
        <taxon>Actinomycetes</taxon>
        <taxon>Mycobacteriales</taxon>
        <taxon>Corynebacteriaceae</taxon>
        <taxon>Corynebacterium</taxon>
    </lineage>
</organism>
<sequence length="88" mass="9431">MESAVPSENGEWSFIPPENIGLLDADRIIAFVDSPAPLEAAESNPLWNTLPAVENGQLCISENFTLWVHTGPSAASIVTSDLEECFSA</sequence>
<dbReference type="Proteomes" id="UP000019226">
    <property type="component" value="Chromosome"/>
</dbReference>
<keyword evidence="3" id="KW-1185">Reference proteome</keyword>
<reference evidence="3" key="1">
    <citation type="submission" date="2013-02" db="EMBL/GenBank/DDBJ databases">
        <title>The complete genome sequence of Corynebacterium casei LMG S-19264 (=DSM 44701).</title>
        <authorList>
            <person name="Ruckert C."/>
            <person name="Albersmeier A."/>
            <person name="Kalinowski J."/>
        </authorList>
    </citation>
    <scope>NUCLEOTIDE SEQUENCE [LARGE SCALE GENOMIC DNA]</scope>
    <source>
        <strain evidence="3">LMG S-19264</strain>
    </source>
</reference>
<protein>
    <recommendedName>
        <fullName evidence="1">Fe/B12 periplasmic-binding domain-containing protein</fullName>
    </recommendedName>
</protein>
<dbReference type="PROSITE" id="PS50983">
    <property type="entry name" value="FE_B12_PBP"/>
    <property type="match status" value="1"/>
</dbReference>
<evidence type="ECO:0000313" key="2">
    <source>
        <dbReference type="EMBL" id="AHI19339.1"/>
    </source>
</evidence>
<evidence type="ECO:0000259" key="1">
    <source>
        <dbReference type="PROSITE" id="PS50983"/>
    </source>
</evidence>